<dbReference type="RefSeq" id="WP_003515584.1">
    <property type="nucleotide sequence ID" value="NZ_CP013828.1"/>
</dbReference>
<organism evidence="1 2">
    <name type="scientific">Acetivibrio thermocellus AD2</name>
    <dbReference type="NCBI Taxonomy" id="1138384"/>
    <lineage>
        <taxon>Bacteria</taxon>
        <taxon>Bacillati</taxon>
        <taxon>Bacillota</taxon>
        <taxon>Clostridia</taxon>
        <taxon>Eubacteriales</taxon>
        <taxon>Oscillospiraceae</taxon>
        <taxon>Acetivibrio</taxon>
    </lineage>
</organism>
<dbReference type="AlphaFoldDB" id="A0AB36TEY6"/>
<reference evidence="1 2" key="1">
    <citation type="submission" date="2017-09" db="EMBL/GenBank/DDBJ databases">
        <title>Evaluation of Pacific Biosciences Sequencing Technology to Finishing C. thermocellum Genome Sequences.</title>
        <authorList>
            <person name="Brown S."/>
        </authorList>
    </citation>
    <scope>NUCLEOTIDE SEQUENCE [LARGE SCALE GENOMIC DNA]</scope>
    <source>
        <strain evidence="1 2">AD2</strain>
    </source>
</reference>
<gene>
    <name evidence="1" type="ORF">M972_111257</name>
</gene>
<protein>
    <submittedName>
        <fullName evidence="1">Uncharacterized protein</fullName>
    </submittedName>
</protein>
<dbReference type="EMBL" id="PDBW01000001">
    <property type="protein sequence ID" value="PFH02479.1"/>
    <property type="molecule type" value="Genomic_DNA"/>
</dbReference>
<comment type="caution">
    <text evidence="1">The sequence shown here is derived from an EMBL/GenBank/DDBJ whole genome shotgun (WGS) entry which is preliminary data.</text>
</comment>
<evidence type="ECO:0000313" key="1">
    <source>
        <dbReference type="EMBL" id="PFH02479.1"/>
    </source>
</evidence>
<dbReference type="Proteomes" id="UP000223596">
    <property type="component" value="Unassembled WGS sequence"/>
</dbReference>
<evidence type="ECO:0000313" key="2">
    <source>
        <dbReference type="Proteomes" id="UP000223596"/>
    </source>
</evidence>
<name>A0AB36TEY6_ACETH</name>
<dbReference type="GeneID" id="35805738"/>
<proteinExistence type="predicted"/>
<accession>A0AB36TEY6</accession>
<sequence length="70" mass="8484">MTNEKKLEIIRSYIEEIKAYEESQDLPFSKKQHLKRAREAYMNLYRDAEKGKLDPDLLHENITSFMYMLQ</sequence>